<reference evidence="1" key="1">
    <citation type="thesis" date="2020" institute="ProQuest LLC" country="789 East Eisenhower Parkway, Ann Arbor, MI, USA">
        <title>Comparative Genomics and Chromosome Evolution.</title>
        <authorList>
            <person name="Mudd A.B."/>
        </authorList>
    </citation>
    <scope>NUCLEOTIDE SEQUENCE</scope>
    <source>
        <strain evidence="1">237g6f4</strain>
        <tissue evidence="1">Blood</tissue>
    </source>
</reference>
<accession>A0AAV7C0E6</accession>
<evidence type="ECO:0000313" key="1">
    <source>
        <dbReference type="EMBL" id="KAG8578409.1"/>
    </source>
</evidence>
<protein>
    <submittedName>
        <fullName evidence="1">Uncharacterized protein</fullName>
    </submittedName>
</protein>
<proteinExistence type="predicted"/>
<sequence length="103" mass="11376">MTSKSYIQFIIHEAITVHDWRGRITSAELFAARMGSRMYQGTAVQTTQGPHAGAVFSLDKKCDAGHSSVSSLRIPCKYQQTERGASRSRLDYDQSGIYCQNGG</sequence>
<dbReference type="EMBL" id="WNYA01000004">
    <property type="protein sequence ID" value="KAG8578409.1"/>
    <property type="molecule type" value="Genomic_DNA"/>
</dbReference>
<dbReference type="AlphaFoldDB" id="A0AAV7C0E6"/>
<dbReference type="Proteomes" id="UP000824782">
    <property type="component" value="Unassembled WGS sequence"/>
</dbReference>
<organism evidence="1 2">
    <name type="scientific">Engystomops pustulosus</name>
    <name type="common">Tungara frog</name>
    <name type="synonym">Physalaemus pustulosus</name>
    <dbReference type="NCBI Taxonomy" id="76066"/>
    <lineage>
        <taxon>Eukaryota</taxon>
        <taxon>Metazoa</taxon>
        <taxon>Chordata</taxon>
        <taxon>Craniata</taxon>
        <taxon>Vertebrata</taxon>
        <taxon>Euteleostomi</taxon>
        <taxon>Amphibia</taxon>
        <taxon>Batrachia</taxon>
        <taxon>Anura</taxon>
        <taxon>Neobatrachia</taxon>
        <taxon>Hyloidea</taxon>
        <taxon>Leptodactylidae</taxon>
        <taxon>Leiuperinae</taxon>
        <taxon>Engystomops</taxon>
    </lineage>
</organism>
<name>A0AAV7C0E6_ENGPU</name>
<gene>
    <name evidence="1" type="ORF">GDO81_010479</name>
</gene>
<keyword evidence="2" id="KW-1185">Reference proteome</keyword>
<comment type="caution">
    <text evidence="1">The sequence shown here is derived from an EMBL/GenBank/DDBJ whole genome shotgun (WGS) entry which is preliminary data.</text>
</comment>
<evidence type="ECO:0000313" key="2">
    <source>
        <dbReference type="Proteomes" id="UP000824782"/>
    </source>
</evidence>